<evidence type="ECO:0000256" key="3">
    <source>
        <dbReference type="SAM" id="Coils"/>
    </source>
</evidence>
<gene>
    <name evidence="7" type="ORF">Tco_0843399</name>
</gene>
<dbReference type="SUPFAM" id="SSF57756">
    <property type="entry name" value="Retrovirus zinc finger-like domains"/>
    <property type="match status" value="1"/>
</dbReference>
<feature type="domain" description="CCHC-type" evidence="5">
    <location>
        <begin position="288"/>
        <end position="302"/>
    </location>
</feature>
<dbReference type="SUPFAM" id="SSF53098">
    <property type="entry name" value="Ribonuclease H-like"/>
    <property type="match status" value="1"/>
</dbReference>
<evidence type="ECO:0000313" key="7">
    <source>
        <dbReference type="EMBL" id="GJT08937.1"/>
    </source>
</evidence>
<evidence type="ECO:0000256" key="2">
    <source>
        <dbReference type="PROSITE-ProRule" id="PRU00047"/>
    </source>
</evidence>
<reference evidence="7" key="1">
    <citation type="journal article" date="2022" name="Int. J. Mol. Sci.">
        <title>Draft Genome of Tanacetum Coccineum: Genomic Comparison of Closely Related Tanacetum-Family Plants.</title>
        <authorList>
            <person name="Yamashiro T."/>
            <person name="Shiraishi A."/>
            <person name="Nakayama K."/>
            <person name="Satake H."/>
        </authorList>
    </citation>
    <scope>NUCLEOTIDE SEQUENCE</scope>
</reference>
<evidence type="ECO:0000256" key="1">
    <source>
        <dbReference type="ARBA" id="ARBA00022670"/>
    </source>
</evidence>
<dbReference type="InterPro" id="IPR057670">
    <property type="entry name" value="SH3_retrovirus"/>
</dbReference>
<dbReference type="PANTHER" id="PTHR42648">
    <property type="entry name" value="TRANSPOSASE, PUTATIVE-RELATED"/>
    <property type="match status" value="1"/>
</dbReference>
<name>A0ABQ5B5J2_9ASTR</name>
<dbReference type="SMART" id="SM00343">
    <property type="entry name" value="ZnF_C2HC"/>
    <property type="match status" value="1"/>
</dbReference>
<dbReference type="Pfam" id="PF25597">
    <property type="entry name" value="SH3_retrovirus"/>
    <property type="match status" value="1"/>
</dbReference>
<evidence type="ECO:0000313" key="8">
    <source>
        <dbReference type="Proteomes" id="UP001151760"/>
    </source>
</evidence>
<feature type="domain" description="Integrase catalytic" evidence="6">
    <location>
        <begin position="741"/>
        <end position="907"/>
    </location>
</feature>
<dbReference type="InterPro" id="IPR012337">
    <property type="entry name" value="RNaseH-like_sf"/>
</dbReference>
<dbReference type="Pfam" id="PF14223">
    <property type="entry name" value="Retrotran_gag_2"/>
    <property type="match status" value="1"/>
</dbReference>
<keyword evidence="2" id="KW-0863">Zinc-finger</keyword>
<dbReference type="InterPro" id="IPR054722">
    <property type="entry name" value="PolX-like_BBD"/>
</dbReference>
<sequence length="1197" mass="135143">MDPHVTLTPIATKLPILDTGKFEQWKFRIQQYLQHEHYTLWEVIEFASTKKKGRTLAVTAEDMQKRKNDVKARTTLLLALPDEHQLRFSKYEIAKELWEAILKIFGGNEATKKTKKNQLKQQYGNFKDEGSETLEQTFNRLNDLDEMGLDDLYSHLKVYELEIQKKTWSSSQNMAFISSPSNNSGKGEVSTVIVQAASSHVTTTNPEVTTASFSHDIIYAYIATQSNGSQIRYEDITQINEDDMEEMDIKWNMALLSMRADRFWKRTGKKITIQGSDVAGFDKSEVECFNCHKMGHFARECRAPRSQDKGRRESYKKDPKVEEPGHKAMMAFDESGWDWSYMAEEEEDHALVAEEEEAPTEFALMAKYSSSSDNEKIRVLESDVEIRNNKIESLSNELEALKKEKEGIDFKIKSFSNASKHLDDLLGNTRPGKDKIGMGFNEYTAVAPLPGQVYSSPVKDLSWIGLPKFVDNTVTDYTRPTPSVNVSNSVVSEQEGNDSSIFEQGGTSSNAMKMPLIQFVKGSANCGIWVEKGETWPRAKYKNMTPRAVLLKTGTKPTALKRPVSIVRPTLNVGKPQDNIDNKGFWDSGCSRHMTGNISYLSNFMPYDGGYVSFGDGGGKITGKGTIKPGKLEFENVDFKLDDDRHVLLRTPRQQNMYAVDLKNIVPHENLSCLIAKASVDESMLWHRRLGHLNFKTMNKLVRNNLVTGLPSKIFKNDHSCVDCLKGKQHRASCKSKLVNSISKPLHTLHMDLFGPTSISSLNHKWYCLVVTNDFSMFTWTFFLKTKDETFRILRNFITEIENIKDLKVKIIRCDNRGEFRNKDMDDFCSKKGIKREFSNARTPQQNGVAERRNRTLVEAARTMLADAKLPVTFWTEAVNTACYVQNRVLVIKTHSKTPYELFNGRAHAIGFLRPFGGHVMILNTLDHLGMFDAKGDEGFFVGYSLSSKAFRVYNKRTRHIEENLHIDFLEGKAIDKGAGPNWLFDIESLTKSMNYVPVVVAGTSSTNISGTIKDIQVAMKEMESPLRFLALTNWFHEAHEATSNVAVEKEVNGEVSKSSGNSLPIASKDILSNESFKPPSSPTVETTIPTASLAIPTVIKSSLTEVEADLSNMETDIQVSPTPTFRINKDHPKNQIIGPIDTPVQTRNKAKSMEEQSFIAIIHQKTNPDLLQLCLFSCFLSQVEPKKIINALKDES</sequence>
<keyword evidence="1" id="KW-0378">Hydrolase</keyword>
<keyword evidence="1" id="KW-0645">Protease</keyword>
<dbReference type="PROSITE" id="PS50158">
    <property type="entry name" value="ZF_CCHC"/>
    <property type="match status" value="1"/>
</dbReference>
<dbReference type="Proteomes" id="UP001151760">
    <property type="component" value="Unassembled WGS sequence"/>
</dbReference>
<evidence type="ECO:0000256" key="4">
    <source>
        <dbReference type="SAM" id="MobiDB-lite"/>
    </source>
</evidence>
<protein>
    <submittedName>
        <fullName evidence="7">Ribonuclease H-like domain-containing protein</fullName>
    </submittedName>
</protein>
<feature type="region of interest" description="Disordered" evidence="4">
    <location>
        <begin position="302"/>
        <end position="322"/>
    </location>
</feature>
<evidence type="ECO:0000259" key="5">
    <source>
        <dbReference type="PROSITE" id="PS50158"/>
    </source>
</evidence>
<dbReference type="InterPro" id="IPR001878">
    <property type="entry name" value="Znf_CCHC"/>
</dbReference>
<keyword evidence="2" id="KW-0479">Metal-binding</keyword>
<dbReference type="InterPro" id="IPR039537">
    <property type="entry name" value="Retrotran_Ty1/copia-like"/>
</dbReference>
<organism evidence="7 8">
    <name type="scientific">Tanacetum coccineum</name>
    <dbReference type="NCBI Taxonomy" id="301880"/>
    <lineage>
        <taxon>Eukaryota</taxon>
        <taxon>Viridiplantae</taxon>
        <taxon>Streptophyta</taxon>
        <taxon>Embryophyta</taxon>
        <taxon>Tracheophyta</taxon>
        <taxon>Spermatophyta</taxon>
        <taxon>Magnoliopsida</taxon>
        <taxon>eudicotyledons</taxon>
        <taxon>Gunneridae</taxon>
        <taxon>Pentapetalae</taxon>
        <taxon>asterids</taxon>
        <taxon>campanulids</taxon>
        <taxon>Asterales</taxon>
        <taxon>Asteraceae</taxon>
        <taxon>Asteroideae</taxon>
        <taxon>Anthemideae</taxon>
        <taxon>Anthemidinae</taxon>
        <taxon>Tanacetum</taxon>
    </lineage>
</organism>
<feature type="coiled-coil region" evidence="3">
    <location>
        <begin position="377"/>
        <end position="411"/>
    </location>
</feature>
<dbReference type="Gene3D" id="3.30.420.10">
    <property type="entry name" value="Ribonuclease H-like superfamily/Ribonuclease H"/>
    <property type="match status" value="1"/>
</dbReference>
<dbReference type="InterPro" id="IPR036397">
    <property type="entry name" value="RNaseH_sf"/>
</dbReference>
<dbReference type="Pfam" id="PF00098">
    <property type="entry name" value="zf-CCHC"/>
    <property type="match status" value="1"/>
</dbReference>
<dbReference type="PANTHER" id="PTHR42648:SF32">
    <property type="entry name" value="RIBONUCLEASE H-LIKE DOMAIN, GAG-PRE-INTEGRASE DOMAIN PROTEIN-RELATED"/>
    <property type="match status" value="1"/>
</dbReference>
<accession>A0ABQ5B5J2</accession>
<dbReference type="InterPro" id="IPR036875">
    <property type="entry name" value="Znf_CCHC_sf"/>
</dbReference>
<dbReference type="Pfam" id="PF22936">
    <property type="entry name" value="Pol_BBD"/>
    <property type="match status" value="1"/>
</dbReference>
<keyword evidence="8" id="KW-1185">Reference proteome</keyword>
<dbReference type="Pfam" id="PF13976">
    <property type="entry name" value="gag_pre-integrs"/>
    <property type="match status" value="1"/>
</dbReference>
<comment type="caution">
    <text evidence="7">The sequence shown here is derived from an EMBL/GenBank/DDBJ whole genome shotgun (WGS) entry which is preliminary data.</text>
</comment>
<dbReference type="PROSITE" id="PS50994">
    <property type="entry name" value="INTEGRASE"/>
    <property type="match status" value="1"/>
</dbReference>
<dbReference type="Pfam" id="PF00665">
    <property type="entry name" value="rve"/>
    <property type="match status" value="1"/>
</dbReference>
<dbReference type="InterPro" id="IPR025724">
    <property type="entry name" value="GAG-pre-integrase_dom"/>
</dbReference>
<dbReference type="EMBL" id="BQNB010012870">
    <property type="protein sequence ID" value="GJT08937.1"/>
    <property type="molecule type" value="Genomic_DNA"/>
</dbReference>
<dbReference type="InterPro" id="IPR001584">
    <property type="entry name" value="Integrase_cat-core"/>
</dbReference>
<proteinExistence type="predicted"/>
<reference evidence="7" key="2">
    <citation type="submission" date="2022-01" db="EMBL/GenBank/DDBJ databases">
        <authorList>
            <person name="Yamashiro T."/>
            <person name="Shiraishi A."/>
            <person name="Satake H."/>
            <person name="Nakayama K."/>
        </authorList>
    </citation>
    <scope>NUCLEOTIDE SEQUENCE</scope>
</reference>
<evidence type="ECO:0000259" key="6">
    <source>
        <dbReference type="PROSITE" id="PS50994"/>
    </source>
</evidence>
<dbReference type="Gene3D" id="4.10.60.10">
    <property type="entry name" value="Zinc finger, CCHC-type"/>
    <property type="match status" value="1"/>
</dbReference>
<keyword evidence="3" id="KW-0175">Coiled coil</keyword>
<keyword evidence="2" id="KW-0862">Zinc</keyword>